<evidence type="ECO:0000313" key="1">
    <source>
        <dbReference type="EMBL" id="PNY82495.1"/>
    </source>
</evidence>
<keyword evidence="2" id="KW-1185">Reference proteome</keyword>
<name>A0A2K3V135_9DEIO</name>
<dbReference type="OrthoDB" id="70057at2"/>
<dbReference type="Proteomes" id="UP000236379">
    <property type="component" value="Unassembled WGS sequence"/>
</dbReference>
<proteinExistence type="predicted"/>
<dbReference type="PROSITE" id="PS51257">
    <property type="entry name" value="PROKAR_LIPOPROTEIN"/>
    <property type="match status" value="1"/>
</dbReference>
<organism evidence="1 2">
    <name type="scientific">Deinococcus koreensis</name>
    <dbReference type="NCBI Taxonomy" id="2054903"/>
    <lineage>
        <taxon>Bacteria</taxon>
        <taxon>Thermotogati</taxon>
        <taxon>Deinococcota</taxon>
        <taxon>Deinococci</taxon>
        <taxon>Deinococcales</taxon>
        <taxon>Deinococcaceae</taxon>
        <taxon>Deinococcus</taxon>
    </lineage>
</organism>
<dbReference type="AlphaFoldDB" id="A0A2K3V135"/>
<reference evidence="1 2" key="1">
    <citation type="submission" date="2018-01" db="EMBL/GenBank/DDBJ databases">
        <title>Deinococcus koreensis sp. nov., a radiation-resistant bacterium isolated from river water.</title>
        <authorList>
            <person name="Choi A."/>
        </authorList>
    </citation>
    <scope>NUCLEOTIDE SEQUENCE [LARGE SCALE GENOMIC DNA]</scope>
    <source>
        <strain evidence="1 2">SJW1-2</strain>
    </source>
</reference>
<sequence>MKAIRPRYALLAAALLLSGCNLLSLPRTVPLAVVGMALPATVAPSAPLVVTLRYSVGCGDSEEAVALASRTATRLVLSATARNRQSPGTACPAIYIERALEYTDSGTPARTDPFEVVVNGKAWGSVVVR</sequence>
<evidence type="ECO:0000313" key="2">
    <source>
        <dbReference type="Proteomes" id="UP000236379"/>
    </source>
</evidence>
<evidence type="ECO:0008006" key="3">
    <source>
        <dbReference type="Google" id="ProtNLM"/>
    </source>
</evidence>
<gene>
    <name evidence="1" type="ORF">CVO96_15070</name>
</gene>
<accession>A0A2K3V135</accession>
<dbReference type="RefSeq" id="WP_103312927.1">
    <property type="nucleotide sequence ID" value="NZ_PPPD01000001.1"/>
</dbReference>
<protein>
    <recommendedName>
        <fullName evidence="3">Lipoprotein</fullName>
    </recommendedName>
</protein>
<dbReference type="EMBL" id="PPPD01000001">
    <property type="protein sequence ID" value="PNY82495.1"/>
    <property type="molecule type" value="Genomic_DNA"/>
</dbReference>
<comment type="caution">
    <text evidence="1">The sequence shown here is derived from an EMBL/GenBank/DDBJ whole genome shotgun (WGS) entry which is preliminary data.</text>
</comment>